<accession>A0ABN6SAJ3</accession>
<evidence type="ECO:0000313" key="1">
    <source>
        <dbReference type="EMBL" id="BDQ38856.1"/>
    </source>
</evidence>
<dbReference type="Proteomes" id="UP001317742">
    <property type="component" value="Chromosome"/>
</dbReference>
<gene>
    <name evidence="1" type="ORF">SYK_32160</name>
</gene>
<dbReference type="RefSeq" id="WP_281761346.1">
    <property type="nucleotide sequence ID" value="NZ_AP026709.1"/>
</dbReference>
<dbReference type="EMBL" id="AP026709">
    <property type="protein sequence ID" value="BDQ38856.1"/>
    <property type="molecule type" value="Genomic_DNA"/>
</dbReference>
<evidence type="ECO:0000313" key="2">
    <source>
        <dbReference type="Proteomes" id="UP001317742"/>
    </source>
</evidence>
<organism evidence="1 2">
    <name type="scientific">Pseudodesulfovibrio nedwellii</name>
    <dbReference type="NCBI Taxonomy" id="2973072"/>
    <lineage>
        <taxon>Bacteria</taxon>
        <taxon>Pseudomonadati</taxon>
        <taxon>Thermodesulfobacteriota</taxon>
        <taxon>Desulfovibrionia</taxon>
        <taxon>Desulfovibrionales</taxon>
        <taxon>Desulfovibrionaceae</taxon>
    </lineage>
</organism>
<sequence>MANFASKMIRFIETLTTHGEYANATEDRDPDTHFRAPQGVQDLMIFGAKAGEAAEKLDEGDATPVGENRANYSDISALAAVAATRASLWNSMEEWLNRTINPIIASLDTSEFAEKWSHDEFKHHDFIASIAYGATQEIIRDIPMALTMKALLLSLKKSDNMAEQVSFLMPYLKDQCAKFMSTSGMPFRQLALGTAISIVENSTDINETWATDALQALQTIDLDSNYDLTEENKLIADQVHDAYWEEVTPKSIATFAAWLTAICRYTEFGNTIEMLYMNSRDTQELEDHQGDVDENAPDGLAA</sequence>
<reference evidence="1 2" key="1">
    <citation type="submission" date="2022-08" db="EMBL/GenBank/DDBJ databases">
        <title>Genome Sequence of the sulphate-reducing bacterium, Pseudodesulfovibrio sp. SYK.</title>
        <authorList>
            <person name="Kondo R."/>
            <person name="Kataoka T."/>
        </authorList>
    </citation>
    <scope>NUCLEOTIDE SEQUENCE [LARGE SCALE GENOMIC DNA]</scope>
    <source>
        <strain evidence="1 2">SYK</strain>
    </source>
</reference>
<keyword evidence="2" id="KW-1185">Reference proteome</keyword>
<protein>
    <submittedName>
        <fullName evidence="1">Uncharacterized protein</fullName>
    </submittedName>
</protein>
<proteinExistence type="predicted"/>
<name>A0ABN6SAJ3_9BACT</name>